<dbReference type="InterPro" id="IPR029071">
    <property type="entry name" value="Ubiquitin-like_domsf"/>
</dbReference>
<protein>
    <submittedName>
        <fullName evidence="2">DELLA protein rgl3</fullName>
    </submittedName>
</protein>
<comment type="caution">
    <text evidence="2">The sequence shown here is derived from an EMBL/GenBank/DDBJ whole genome shotgun (WGS) entry which is preliminary data.</text>
</comment>
<dbReference type="Proteomes" id="UP001266305">
    <property type="component" value="Unassembled WGS sequence"/>
</dbReference>
<dbReference type="Gene3D" id="3.10.20.90">
    <property type="entry name" value="Phosphatidylinositol 3-kinase Catalytic Subunit, Chain A, domain 1"/>
    <property type="match status" value="1"/>
</dbReference>
<reference evidence="2 3" key="1">
    <citation type="submission" date="2023-05" db="EMBL/GenBank/DDBJ databases">
        <title>B98-5 Cell Line De Novo Hybrid Assembly: An Optical Mapping Approach.</title>
        <authorList>
            <person name="Kananen K."/>
            <person name="Auerbach J.A."/>
            <person name="Kautto E."/>
            <person name="Blachly J.S."/>
        </authorList>
    </citation>
    <scope>NUCLEOTIDE SEQUENCE [LARGE SCALE GENOMIC DNA]</scope>
    <source>
        <strain evidence="2">B95-8</strain>
        <tissue evidence="2">Cell line</tissue>
    </source>
</reference>
<evidence type="ECO:0000313" key="2">
    <source>
        <dbReference type="EMBL" id="KAK2087387.1"/>
    </source>
</evidence>
<evidence type="ECO:0000313" key="3">
    <source>
        <dbReference type="Proteomes" id="UP001266305"/>
    </source>
</evidence>
<dbReference type="PROSITE" id="PS50200">
    <property type="entry name" value="RA"/>
    <property type="match status" value="1"/>
</dbReference>
<proteinExistence type="predicted"/>
<organism evidence="2 3">
    <name type="scientific">Saguinus oedipus</name>
    <name type="common">Cotton-top tamarin</name>
    <name type="synonym">Oedipomidas oedipus</name>
    <dbReference type="NCBI Taxonomy" id="9490"/>
    <lineage>
        <taxon>Eukaryota</taxon>
        <taxon>Metazoa</taxon>
        <taxon>Chordata</taxon>
        <taxon>Craniata</taxon>
        <taxon>Vertebrata</taxon>
        <taxon>Euteleostomi</taxon>
        <taxon>Mammalia</taxon>
        <taxon>Eutheria</taxon>
        <taxon>Euarchontoglires</taxon>
        <taxon>Primates</taxon>
        <taxon>Haplorrhini</taxon>
        <taxon>Platyrrhini</taxon>
        <taxon>Cebidae</taxon>
        <taxon>Callitrichinae</taxon>
        <taxon>Saguinus</taxon>
    </lineage>
</organism>
<dbReference type="InterPro" id="IPR030750">
    <property type="entry name" value="RGL3_RA"/>
</dbReference>
<gene>
    <name evidence="2" type="primary">RGL3_1</name>
    <name evidence="2" type="ORF">P7K49_033294</name>
</gene>
<dbReference type="CDD" id="cd17212">
    <property type="entry name" value="RA_RGL3"/>
    <property type="match status" value="1"/>
</dbReference>
<evidence type="ECO:0000259" key="1">
    <source>
        <dbReference type="PROSITE" id="PS50200"/>
    </source>
</evidence>
<keyword evidence="3" id="KW-1185">Reference proteome</keyword>
<dbReference type="InterPro" id="IPR000159">
    <property type="entry name" value="RA_dom"/>
</dbReference>
<dbReference type="SMART" id="SM00314">
    <property type="entry name" value="RA"/>
    <property type="match status" value="1"/>
</dbReference>
<dbReference type="EMBL" id="JASSZA010000019">
    <property type="protein sequence ID" value="KAK2087387.1"/>
    <property type="molecule type" value="Genomic_DNA"/>
</dbReference>
<accession>A0ABQ9TRI3</accession>
<sequence>MDQAAASTPNCLQVPLSLDLPSPRPFTLPLGSPRVPLLAQQSSEARVIRVSIDNDHGNLYRSILLTSQDKAPSVVLRALQKHNVPQPWAQDYQLFQVLPGDRELLIPDNANVFYAMSPVASGDFMLRRKEGARHTLAVSPT</sequence>
<dbReference type="Pfam" id="PF00788">
    <property type="entry name" value="RA"/>
    <property type="match status" value="1"/>
</dbReference>
<feature type="domain" description="Ras-associating" evidence="1">
    <location>
        <begin position="44"/>
        <end position="131"/>
    </location>
</feature>
<name>A0ABQ9TRI3_SAGOE</name>
<dbReference type="SUPFAM" id="SSF54236">
    <property type="entry name" value="Ubiquitin-like"/>
    <property type="match status" value="1"/>
</dbReference>